<keyword evidence="2" id="KW-1185">Reference proteome</keyword>
<name>A0A067PPG0_9AGAM</name>
<proteinExistence type="predicted"/>
<dbReference type="InParanoid" id="A0A067PPG0"/>
<dbReference type="HOGENOM" id="CLU_956649_0_0_1"/>
<dbReference type="EMBL" id="KL197741">
    <property type="protein sequence ID" value="KDQ52211.1"/>
    <property type="molecule type" value="Genomic_DNA"/>
</dbReference>
<evidence type="ECO:0000313" key="1">
    <source>
        <dbReference type="EMBL" id="KDQ52211.1"/>
    </source>
</evidence>
<dbReference type="AlphaFoldDB" id="A0A067PPG0"/>
<protein>
    <submittedName>
        <fullName evidence="1">Uncharacterized protein</fullName>
    </submittedName>
</protein>
<accession>A0A067PPG0</accession>
<gene>
    <name evidence="1" type="ORF">JAAARDRAFT_73161</name>
</gene>
<dbReference type="Proteomes" id="UP000027265">
    <property type="component" value="Unassembled WGS sequence"/>
</dbReference>
<evidence type="ECO:0000313" key="2">
    <source>
        <dbReference type="Proteomes" id="UP000027265"/>
    </source>
</evidence>
<organism evidence="1 2">
    <name type="scientific">Jaapia argillacea MUCL 33604</name>
    <dbReference type="NCBI Taxonomy" id="933084"/>
    <lineage>
        <taxon>Eukaryota</taxon>
        <taxon>Fungi</taxon>
        <taxon>Dikarya</taxon>
        <taxon>Basidiomycota</taxon>
        <taxon>Agaricomycotina</taxon>
        <taxon>Agaricomycetes</taxon>
        <taxon>Agaricomycetidae</taxon>
        <taxon>Jaapiales</taxon>
        <taxon>Jaapiaceae</taxon>
        <taxon>Jaapia</taxon>
    </lineage>
</organism>
<sequence length="291" mass="32102">MATSLPPELVFRIAAEVITEALVDFVMSESSELSPDQSPSKSIGPLLKISHDFRESALQYLSLGLGLRREADGSLNHNLWASIKEVRDLYLMSSATPPSADVLAYHESHAEDLSGKPLALSYFRLGLARCARKTCLSTSDDKDPEELIVSYLDVLIENPLVPPPSCGWVVRDWMLPVLAEELQACQTVIYFSTIVASLATCCDIWQNSPPGEDSELLEEEMESALTFLQETPESCDPQTLNGPTFEETGILVALRHAADANIIINGTRYTDKLQMYIDQWEPLGLSNRGVV</sequence>
<reference evidence="2" key="1">
    <citation type="journal article" date="2014" name="Proc. Natl. Acad. Sci. U.S.A.">
        <title>Extensive sampling of basidiomycete genomes demonstrates inadequacy of the white-rot/brown-rot paradigm for wood decay fungi.</title>
        <authorList>
            <person name="Riley R."/>
            <person name="Salamov A.A."/>
            <person name="Brown D.W."/>
            <person name="Nagy L.G."/>
            <person name="Floudas D."/>
            <person name="Held B.W."/>
            <person name="Levasseur A."/>
            <person name="Lombard V."/>
            <person name="Morin E."/>
            <person name="Otillar R."/>
            <person name="Lindquist E.A."/>
            <person name="Sun H."/>
            <person name="LaButti K.M."/>
            <person name="Schmutz J."/>
            <person name="Jabbour D."/>
            <person name="Luo H."/>
            <person name="Baker S.E."/>
            <person name="Pisabarro A.G."/>
            <person name="Walton J.D."/>
            <person name="Blanchette R.A."/>
            <person name="Henrissat B."/>
            <person name="Martin F."/>
            <person name="Cullen D."/>
            <person name="Hibbett D.S."/>
            <person name="Grigoriev I.V."/>
        </authorList>
    </citation>
    <scope>NUCLEOTIDE SEQUENCE [LARGE SCALE GENOMIC DNA]</scope>
    <source>
        <strain evidence="2">MUCL 33604</strain>
    </source>
</reference>